<dbReference type="EMBL" id="SSXH01000199">
    <property type="protein sequence ID" value="THJ74659.1"/>
    <property type="molecule type" value="Genomic_DNA"/>
</dbReference>
<dbReference type="AlphaFoldDB" id="A0A4V3Z7L9"/>
<gene>
    <name evidence="2" type="ORF">E7Y31_10115</name>
</gene>
<dbReference type="Proteomes" id="UP000305282">
    <property type="component" value="Unassembled WGS sequence"/>
</dbReference>
<dbReference type="RefSeq" id="WP_136447942.1">
    <property type="nucleotide sequence ID" value="NZ_SSXH01000199.1"/>
</dbReference>
<reference evidence="2 3" key="1">
    <citation type="submission" date="2019-04" db="EMBL/GenBank/DDBJ databases">
        <title>Draft genome sequences for three unisolated Alnus-infective Frankia Sp+ strains, AgTrS, AiOr and AvVan, the first sequenced Frankia strains able to sporulate in-planta.</title>
        <authorList>
            <person name="Bethencourt L."/>
            <person name="Vautrin F."/>
            <person name="Taib N."/>
            <person name="Dubost A."/>
            <person name="Castro-Garcia L."/>
            <person name="Imbaud O."/>
            <person name="Abrouk D."/>
            <person name="Fournier P."/>
            <person name="Briolay J."/>
            <person name="Nguyen A."/>
            <person name="Normand P."/>
            <person name="Fernandez M.P."/>
            <person name="Brochier-Armanet C."/>
            <person name="Herrera-Belaroussi A."/>
        </authorList>
    </citation>
    <scope>NUCLEOTIDE SEQUENCE [LARGE SCALE GENOMIC DNA]</scope>
    <source>
        <strain evidence="2 3">AvVan</strain>
    </source>
</reference>
<accession>A0A4V3Z7L9</accession>
<evidence type="ECO:0000256" key="1">
    <source>
        <dbReference type="SAM" id="MobiDB-lite"/>
    </source>
</evidence>
<protein>
    <submittedName>
        <fullName evidence="2">Uncharacterized protein</fullName>
    </submittedName>
</protein>
<feature type="non-terminal residue" evidence="2">
    <location>
        <position position="1"/>
    </location>
</feature>
<evidence type="ECO:0000313" key="3">
    <source>
        <dbReference type="Proteomes" id="UP000305282"/>
    </source>
</evidence>
<organism evidence="2 3">
    <name type="scientific">Candidatus Frankia alpina</name>
    <dbReference type="NCBI Taxonomy" id="2699483"/>
    <lineage>
        <taxon>Bacteria</taxon>
        <taxon>Bacillati</taxon>
        <taxon>Actinomycetota</taxon>
        <taxon>Actinomycetes</taxon>
        <taxon>Frankiales</taxon>
        <taxon>Frankiaceae</taxon>
        <taxon>Frankia</taxon>
    </lineage>
</organism>
<sequence>AATAGPVSNGTGPRPAAGSNGVAVGHGPAHVARELRLATPGESLVAQTVVDAPLCFACGVTMRPAGSCYVCEQCGSTSGCS</sequence>
<proteinExistence type="predicted"/>
<keyword evidence="3" id="KW-1185">Reference proteome</keyword>
<comment type="caution">
    <text evidence="2">The sequence shown here is derived from an EMBL/GenBank/DDBJ whole genome shotgun (WGS) entry which is preliminary data.</text>
</comment>
<feature type="region of interest" description="Disordered" evidence="1">
    <location>
        <begin position="1"/>
        <end position="25"/>
    </location>
</feature>
<feature type="compositionally biased region" description="Polar residues" evidence="1">
    <location>
        <begin position="1"/>
        <end position="11"/>
    </location>
</feature>
<evidence type="ECO:0000313" key="2">
    <source>
        <dbReference type="EMBL" id="THJ74659.1"/>
    </source>
</evidence>
<name>A0A4V3Z7L9_9ACTN</name>